<gene>
    <name evidence="1" type="ORF">P5F74_00730</name>
</gene>
<evidence type="ECO:0000313" key="2">
    <source>
        <dbReference type="Proteomes" id="UP001341820"/>
    </source>
</evidence>
<comment type="caution">
    <text evidence="1">The sequence shown here is derived from an EMBL/GenBank/DDBJ whole genome shotgun (WGS) entry which is preliminary data.</text>
</comment>
<organism evidence="1 2">
    <name type="scientific">Shouchella miscanthi</name>
    <dbReference type="NCBI Taxonomy" id="2598861"/>
    <lineage>
        <taxon>Bacteria</taxon>
        <taxon>Bacillati</taxon>
        <taxon>Bacillota</taxon>
        <taxon>Bacilli</taxon>
        <taxon>Bacillales</taxon>
        <taxon>Bacillaceae</taxon>
        <taxon>Shouchella</taxon>
    </lineage>
</organism>
<dbReference type="Proteomes" id="UP001341820">
    <property type="component" value="Unassembled WGS sequence"/>
</dbReference>
<dbReference type="RefSeq" id="WP_158331971.1">
    <property type="nucleotide sequence ID" value="NZ_CP042163.1"/>
</dbReference>
<sequence>MELLHRVNYEDKSIKLPTNKRLSRHILTYSHWYDQSTVEKAKADLKQLL</sequence>
<name>A0ABU6NH19_9BACI</name>
<proteinExistence type="predicted"/>
<evidence type="ECO:0008006" key="3">
    <source>
        <dbReference type="Google" id="ProtNLM"/>
    </source>
</evidence>
<accession>A0ABU6NH19</accession>
<protein>
    <recommendedName>
        <fullName evidence="3">Integrase</fullName>
    </recommendedName>
</protein>
<dbReference type="EMBL" id="JAROAS010000001">
    <property type="protein sequence ID" value="MED4126664.1"/>
    <property type="molecule type" value="Genomic_DNA"/>
</dbReference>
<reference evidence="1 2" key="1">
    <citation type="submission" date="2023-03" db="EMBL/GenBank/DDBJ databases">
        <title>Bacillus Genome Sequencing.</title>
        <authorList>
            <person name="Dunlap C."/>
        </authorList>
    </citation>
    <scope>NUCLEOTIDE SEQUENCE [LARGE SCALE GENOMIC DNA]</scope>
    <source>
        <strain evidence="1 2">B-4107</strain>
    </source>
</reference>
<evidence type="ECO:0000313" key="1">
    <source>
        <dbReference type="EMBL" id="MED4126664.1"/>
    </source>
</evidence>
<keyword evidence="2" id="KW-1185">Reference proteome</keyword>